<comment type="caution">
    <text evidence="1">The sequence shown here is derived from an EMBL/GenBank/DDBJ whole genome shotgun (WGS) entry which is preliminary data.</text>
</comment>
<accession>A0ABU8YYM0</accession>
<sequence>MYVFVDTNWDCRVLRGCFVDDYIRWRFVDDYIRGCFVGGYIRIALARTISSSNSVDFTCLSVSQVYEMQEHGTVRCPYEIDYDTG</sequence>
<dbReference type="Proteomes" id="UP001384579">
    <property type="component" value="Unassembled WGS sequence"/>
</dbReference>
<gene>
    <name evidence="1" type="ORF">WMG39_31275</name>
</gene>
<evidence type="ECO:0000313" key="1">
    <source>
        <dbReference type="EMBL" id="MEK0189293.1"/>
    </source>
</evidence>
<proteinExistence type="predicted"/>
<reference evidence="1 2" key="1">
    <citation type="journal article" date="2020" name="Harmful Algae">
        <title>Molecular and morphological characterization of a novel dihydroanatoxin-a producing Microcoleus species (cyanobacteria) from the Russian River, California, USA.</title>
        <authorList>
            <person name="Conklin K.Y."/>
            <person name="Stancheva R."/>
            <person name="Otten T.G."/>
            <person name="Fadness R."/>
            <person name="Boyer G.L."/>
            <person name="Read B."/>
            <person name="Zhang X."/>
            <person name="Sheath R.G."/>
        </authorList>
    </citation>
    <scope>NUCLEOTIDE SEQUENCE [LARGE SCALE GENOMIC DNA]</scope>
    <source>
        <strain evidence="1 2">PTRS2</strain>
    </source>
</reference>
<organism evidence="1 2">
    <name type="scientific">Microcoleus anatoxicus PTRS2</name>
    <dbReference type="NCBI Taxonomy" id="2705321"/>
    <lineage>
        <taxon>Bacteria</taxon>
        <taxon>Bacillati</taxon>
        <taxon>Cyanobacteriota</taxon>
        <taxon>Cyanophyceae</taxon>
        <taxon>Oscillatoriophycideae</taxon>
        <taxon>Oscillatoriales</taxon>
        <taxon>Microcoleaceae</taxon>
        <taxon>Microcoleus</taxon>
        <taxon>Microcoleus anatoxicus</taxon>
    </lineage>
</organism>
<keyword evidence="2" id="KW-1185">Reference proteome</keyword>
<name>A0ABU8YYM0_9CYAN</name>
<protein>
    <submittedName>
        <fullName evidence="1">Uncharacterized protein</fullName>
    </submittedName>
</protein>
<dbReference type="EMBL" id="JBBLXS010001106">
    <property type="protein sequence ID" value="MEK0189293.1"/>
    <property type="molecule type" value="Genomic_DNA"/>
</dbReference>
<dbReference type="RefSeq" id="WP_340542502.1">
    <property type="nucleotide sequence ID" value="NZ_JBBLXS010001106.1"/>
</dbReference>
<evidence type="ECO:0000313" key="2">
    <source>
        <dbReference type="Proteomes" id="UP001384579"/>
    </source>
</evidence>